<name>A0A7W8UGL8_9HYPH</name>
<dbReference type="InterPro" id="IPR032466">
    <property type="entry name" value="Metal_Hydrolase"/>
</dbReference>
<dbReference type="Proteomes" id="UP000585507">
    <property type="component" value="Unassembled WGS sequence"/>
</dbReference>
<keyword evidence="1" id="KW-0413">Isomerase</keyword>
<dbReference type="GO" id="GO:0016853">
    <property type="term" value="F:isomerase activity"/>
    <property type="evidence" value="ECO:0007669"/>
    <property type="project" value="UniProtKB-KW"/>
</dbReference>
<dbReference type="Gene3D" id="3.20.20.140">
    <property type="entry name" value="Metal-dependent hydrolases"/>
    <property type="match status" value="1"/>
</dbReference>
<dbReference type="RefSeq" id="WP_018326094.1">
    <property type="nucleotide sequence ID" value="NZ_JACHBK010000016.1"/>
</dbReference>
<keyword evidence="2" id="KW-1185">Reference proteome</keyword>
<comment type="caution">
    <text evidence="1">The sequence shown here is derived from an EMBL/GenBank/DDBJ whole genome shotgun (WGS) entry which is preliminary data.</text>
</comment>
<dbReference type="AlphaFoldDB" id="A0A7W8UGL8"/>
<evidence type="ECO:0000313" key="2">
    <source>
        <dbReference type="Proteomes" id="UP000585507"/>
    </source>
</evidence>
<organism evidence="1 2">
    <name type="scientific">Rhizobium giardinii</name>
    <dbReference type="NCBI Taxonomy" id="56731"/>
    <lineage>
        <taxon>Bacteria</taxon>
        <taxon>Pseudomonadati</taxon>
        <taxon>Pseudomonadota</taxon>
        <taxon>Alphaproteobacteria</taxon>
        <taxon>Hyphomicrobiales</taxon>
        <taxon>Rhizobiaceae</taxon>
        <taxon>Rhizobium/Agrobacterium group</taxon>
        <taxon>Rhizobium</taxon>
    </lineage>
</organism>
<dbReference type="EMBL" id="JACHBK010000016">
    <property type="protein sequence ID" value="MBB5539011.1"/>
    <property type="molecule type" value="Genomic_DNA"/>
</dbReference>
<dbReference type="EC" id="5.5.1.-" evidence="1"/>
<accession>A0A7W8UGL8</accession>
<reference evidence="1 2" key="1">
    <citation type="submission" date="2020-08" db="EMBL/GenBank/DDBJ databases">
        <title>Genomic Encyclopedia of Type Strains, Phase IV (KMG-V): Genome sequencing to study the core and pangenomes of soil and plant-associated prokaryotes.</title>
        <authorList>
            <person name="Whitman W."/>
        </authorList>
    </citation>
    <scope>NUCLEOTIDE SEQUENCE [LARGE SCALE GENOMIC DNA]</scope>
    <source>
        <strain evidence="1 2">SEMIA 4084</strain>
    </source>
</reference>
<gene>
    <name evidence="1" type="ORF">GGD55_005754</name>
</gene>
<protein>
    <submittedName>
        <fullName evidence="1">D-galactarolactone isomerase</fullName>
        <ecNumber evidence="1">5.5.1.-</ecNumber>
    </submittedName>
</protein>
<dbReference type="SUPFAM" id="SSF51556">
    <property type="entry name" value="Metallo-dependent hydrolases"/>
    <property type="match status" value="1"/>
</dbReference>
<sequence>MEISDADQHRRFMQWIGIERVVITQRNANRFDNRNLVACLKKLGEVAKGIAVIKADELFGFPAL</sequence>
<proteinExistence type="predicted"/>
<evidence type="ECO:0000313" key="1">
    <source>
        <dbReference type="EMBL" id="MBB5539011.1"/>
    </source>
</evidence>